<sequence>MPSLSSAPTLPPLPKPSSSAATKWKNSATLPHRNPTPPLPPSPSPHQQLHHSFTLLLGSLQIDGFHGKRPQRTPHRHHHCHQPHTPTNNLNFPDDDNDAFGVVSVLFKNKEDFMEVVEFLKKLERFTVFGARIPKGVLLVGPLRIGKTLLAKVIAGEAGVPYFSISNSVFVEMFVGFGASRVRDLFKKTKENAPCILFIDEIDVVGRQRGTGIG</sequence>
<dbReference type="Proteomes" id="UP001374535">
    <property type="component" value="Chromosome 4"/>
</dbReference>
<feature type="region of interest" description="Disordered" evidence="2">
    <location>
        <begin position="64"/>
        <end position="93"/>
    </location>
</feature>
<name>A0AAQ3NT12_VIGMU</name>
<dbReference type="GO" id="GO:0006508">
    <property type="term" value="P:proteolysis"/>
    <property type="evidence" value="ECO:0007669"/>
    <property type="project" value="TreeGrafter"/>
</dbReference>
<dbReference type="GO" id="GO:0005524">
    <property type="term" value="F:ATP binding"/>
    <property type="evidence" value="ECO:0007669"/>
    <property type="project" value="InterPro"/>
</dbReference>
<dbReference type="InterPro" id="IPR003959">
    <property type="entry name" value="ATPase_AAA_core"/>
</dbReference>
<accession>A0AAQ3NT12</accession>
<dbReference type="GO" id="GO:0016887">
    <property type="term" value="F:ATP hydrolysis activity"/>
    <property type="evidence" value="ECO:0007669"/>
    <property type="project" value="InterPro"/>
</dbReference>
<evidence type="ECO:0000259" key="3">
    <source>
        <dbReference type="Pfam" id="PF00004"/>
    </source>
</evidence>
<keyword evidence="1" id="KW-0472">Membrane</keyword>
<feature type="region of interest" description="Disordered" evidence="2">
    <location>
        <begin position="1"/>
        <end position="48"/>
    </location>
</feature>
<keyword evidence="5" id="KW-1185">Reference proteome</keyword>
<dbReference type="InterPro" id="IPR027417">
    <property type="entry name" value="P-loop_NTPase"/>
</dbReference>
<dbReference type="Gene3D" id="3.40.50.300">
    <property type="entry name" value="P-loop containing nucleotide triphosphate hydrolases"/>
    <property type="match status" value="1"/>
</dbReference>
<dbReference type="PANTHER" id="PTHR23076:SF139">
    <property type="entry name" value="ATP-DEPENDENT ZINC METALLOPROTEASE FTSH 2, CHLOROPLASTIC"/>
    <property type="match status" value="1"/>
</dbReference>
<reference evidence="4 5" key="1">
    <citation type="journal article" date="2023" name="Life. Sci Alliance">
        <title>Evolutionary insights into 3D genome organization and epigenetic landscape of Vigna mungo.</title>
        <authorList>
            <person name="Junaid A."/>
            <person name="Singh B."/>
            <person name="Bhatia S."/>
        </authorList>
    </citation>
    <scope>NUCLEOTIDE SEQUENCE [LARGE SCALE GENOMIC DNA]</scope>
    <source>
        <strain evidence="4">Urdbean</strain>
    </source>
</reference>
<evidence type="ECO:0000313" key="4">
    <source>
        <dbReference type="EMBL" id="WVZ14953.1"/>
    </source>
</evidence>
<dbReference type="Pfam" id="PF00004">
    <property type="entry name" value="AAA"/>
    <property type="match status" value="1"/>
</dbReference>
<dbReference type="PANTHER" id="PTHR23076">
    <property type="entry name" value="METALLOPROTEASE M41 FTSH"/>
    <property type="match status" value="1"/>
</dbReference>
<proteinExistence type="predicted"/>
<protein>
    <recommendedName>
        <fullName evidence="3">ATPase AAA-type core domain-containing protein</fullName>
    </recommendedName>
</protein>
<evidence type="ECO:0000313" key="5">
    <source>
        <dbReference type="Proteomes" id="UP001374535"/>
    </source>
</evidence>
<feature type="compositionally biased region" description="Pro residues" evidence="2">
    <location>
        <begin position="34"/>
        <end position="44"/>
    </location>
</feature>
<dbReference type="GO" id="GO:0009535">
    <property type="term" value="C:chloroplast thylakoid membrane"/>
    <property type="evidence" value="ECO:0007669"/>
    <property type="project" value="TreeGrafter"/>
</dbReference>
<dbReference type="SUPFAM" id="SSF52540">
    <property type="entry name" value="P-loop containing nucleoside triphosphate hydrolases"/>
    <property type="match status" value="1"/>
</dbReference>
<gene>
    <name evidence="4" type="ORF">V8G54_012519</name>
</gene>
<evidence type="ECO:0000256" key="1">
    <source>
        <dbReference type="ARBA" id="ARBA00023136"/>
    </source>
</evidence>
<organism evidence="4 5">
    <name type="scientific">Vigna mungo</name>
    <name type="common">Black gram</name>
    <name type="synonym">Phaseolus mungo</name>
    <dbReference type="NCBI Taxonomy" id="3915"/>
    <lineage>
        <taxon>Eukaryota</taxon>
        <taxon>Viridiplantae</taxon>
        <taxon>Streptophyta</taxon>
        <taxon>Embryophyta</taxon>
        <taxon>Tracheophyta</taxon>
        <taxon>Spermatophyta</taxon>
        <taxon>Magnoliopsida</taxon>
        <taxon>eudicotyledons</taxon>
        <taxon>Gunneridae</taxon>
        <taxon>Pentapetalae</taxon>
        <taxon>rosids</taxon>
        <taxon>fabids</taxon>
        <taxon>Fabales</taxon>
        <taxon>Fabaceae</taxon>
        <taxon>Papilionoideae</taxon>
        <taxon>50 kb inversion clade</taxon>
        <taxon>NPAAA clade</taxon>
        <taxon>indigoferoid/millettioid clade</taxon>
        <taxon>Phaseoleae</taxon>
        <taxon>Vigna</taxon>
    </lineage>
</organism>
<feature type="domain" description="ATPase AAA-type core" evidence="3">
    <location>
        <begin position="137"/>
        <end position="209"/>
    </location>
</feature>
<feature type="compositionally biased region" description="Basic residues" evidence="2">
    <location>
        <begin position="67"/>
        <end position="82"/>
    </location>
</feature>
<evidence type="ECO:0000256" key="2">
    <source>
        <dbReference type="SAM" id="MobiDB-lite"/>
    </source>
</evidence>
<dbReference type="EMBL" id="CP144697">
    <property type="protein sequence ID" value="WVZ14953.1"/>
    <property type="molecule type" value="Genomic_DNA"/>
</dbReference>
<dbReference type="GO" id="GO:0004176">
    <property type="term" value="F:ATP-dependent peptidase activity"/>
    <property type="evidence" value="ECO:0007669"/>
    <property type="project" value="TreeGrafter"/>
</dbReference>
<dbReference type="AlphaFoldDB" id="A0AAQ3NT12"/>